<evidence type="ECO:0000256" key="1">
    <source>
        <dbReference type="ARBA" id="ARBA00008668"/>
    </source>
</evidence>
<sequence>MRMAMMRSSYMLTLSNLLLLLAAPISCGAKVPAVIVFGDSSVDTGNNNRIKTIAKSNFPPYGRDLPGGRPTGRFSNGRLVGDFISEAFGLKKLVPAYLDPNYNISEFATGVCFASAGTGYDNATSDILSVIPLWKEVEYYKEYQHRLKHYVGAEKANEIITEAVYIASIGTNDFLENYFSQLRRRSQFTVEGYQNFLLGKAEDFVRQLYGLGVRKLSIGGLPPMGCLPLERTVNVFYELCNEEYNVVAVSFNAKLSNLVGELNHHLPGLKLVLSNPYDILQQIVQNPFDYGFEVTNRGCCGTGEFEMGYLCNNRTFTCPDADKFVFWDSFHPTEKTNKIISDYIVKNNLNVFL</sequence>
<dbReference type="InterPro" id="IPR050592">
    <property type="entry name" value="GDSL_lipolytic_enzyme"/>
</dbReference>
<dbReference type="AlphaFoldDB" id="A0AAD3P3N7"/>
<keyword evidence="4" id="KW-1185">Reference proteome</keyword>
<dbReference type="PANTHER" id="PTHR45642:SF95">
    <property type="entry name" value="GDSL-LIKE LIPASE_ACYLHYDROLASE FAMILY PROTEIN, EXPRESSED"/>
    <property type="match status" value="1"/>
</dbReference>
<name>A0AAD3P3N7_NEPGR</name>
<proteinExistence type="inferred from homology"/>
<dbReference type="EMBL" id="BSYO01000001">
    <property type="protein sequence ID" value="GMG98722.1"/>
    <property type="molecule type" value="Genomic_DNA"/>
</dbReference>
<feature type="chain" id="PRO_5041988797" description="GDSL esterase/lipase" evidence="2">
    <location>
        <begin position="30"/>
        <end position="353"/>
    </location>
</feature>
<comment type="similarity">
    <text evidence="1">Belongs to the 'GDSL' lipolytic enzyme family.</text>
</comment>
<protein>
    <recommendedName>
        <fullName evidence="5">GDSL esterase/lipase</fullName>
    </recommendedName>
</protein>
<dbReference type="FunFam" id="3.40.50.1110:FF:000003">
    <property type="entry name" value="GDSL esterase/lipase APG"/>
    <property type="match status" value="1"/>
</dbReference>
<dbReference type="CDD" id="cd01837">
    <property type="entry name" value="SGNH_plant_lipase_like"/>
    <property type="match status" value="1"/>
</dbReference>
<dbReference type="InterPro" id="IPR035669">
    <property type="entry name" value="SGNH_plant_lipase-like"/>
</dbReference>
<comment type="caution">
    <text evidence="3">The sequence shown here is derived from an EMBL/GenBank/DDBJ whole genome shotgun (WGS) entry which is preliminary data.</text>
</comment>
<evidence type="ECO:0000256" key="2">
    <source>
        <dbReference type="SAM" id="SignalP"/>
    </source>
</evidence>
<reference evidence="3" key="1">
    <citation type="submission" date="2023-05" db="EMBL/GenBank/DDBJ databases">
        <title>Nepenthes gracilis genome sequencing.</title>
        <authorList>
            <person name="Fukushima K."/>
        </authorList>
    </citation>
    <scope>NUCLEOTIDE SEQUENCE</scope>
    <source>
        <strain evidence="3">SING2019-196</strain>
    </source>
</reference>
<dbReference type="GO" id="GO:0016788">
    <property type="term" value="F:hydrolase activity, acting on ester bonds"/>
    <property type="evidence" value="ECO:0007669"/>
    <property type="project" value="InterPro"/>
</dbReference>
<feature type="signal peptide" evidence="2">
    <location>
        <begin position="1"/>
        <end position="29"/>
    </location>
</feature>
<gene>
    <name evidence="3" type="ORF">Nepgr_000562</name>
</gene>
<dbReference type="PANTHER" id="PTHR45642">
    <property type="entry name" value="GDSL ESTERASE/LIPASE EXL3"/>
    <property type="match status" value="1"/>
</dbReference>
<evidence type="ECO:0000313" key="4">
    <source>
        <dbReference type="Proteomes" id="UP001279734"/>
    </source>
</evidence>
<organism evidence="3 4">
    <name type="scientific">Nepenthes gracilis</name>
    <name type="common">Slender pitcher plant</name>
    <dbReference type="NCBI Taxonomy" id="150966"/>
    <lineage>
        <taxon>Eukaryota</taxon>
        <taxon>Viridiplantae</taxon>
        <taxon>Streptophyta</taxon>
        <taxon>Embryophyta</taxon>
        <taxon>Tracheophyta</taxon>
        <taxon>Spermatophyta</taxon>
        <taxon>Magnoliopsida</taxon>
        <taxon>eudicotyledons</taxon>
        <taxon>Gunneridae</taxon>
        <taxon>Pentapetalae</taxon>
        <taxon>Caryophyllales</taxon>
        <taxon>Nepenthaceae</taxon>
        <taxon>Nepenthes</taxon>
    </lineage>
</organism>
<dbReference type="SUPFAM" id="SSF52266">
    <property type="entry name" value="SGNH hydrolase"/>
    <property type="match status" value="1"/>
</dbReference>
<keyword evidence="2" id="KW-0732">Signal</keyword>
<dbReference type="Proteomes" id="UP001279734">
    <property type="component" value="Unassembled WGS sequence"/>
</dbReference>
<dbReference type="InterPro" id="IPR001087">
    <property type="entry name" value="GDSL"/>
</dbReference>
<dbReference type="Pfam" id="PF00657">
    <property type="entry name" value="Lipase_GDSL"/>
    <property type="match status" value="1"/>
</dbReference>
<dbReference type="Gene3D" id="3.40.50.1110">
    <property type="entry name" value="SGNH hydrolase"/>
    <property type="match status" value="1"/>
</dbReference>
<evidence type="ECO:0008006" key="5">
    <source>
        <dbReference type="Google" id="ProtNLM"/>
    </source>
</evidence>
<dbReference type="InterPro" id="IPR036514">
    <property type="entry name" value="SGNH_hydro_sf"/>
</dbReference>
<accession>A0AAD3P3N7</accession>
<evidence type="ECO:0000313" key="3">
    <source>
        <dbReference type="EMBL" id="GMG98722.1"/>
    </source>
</evidence>